<dbReference type="KEGG" id="tna:CTN_0904"/>
<accession>B9K7Z7</accession>
<organism evidence="2 3">
    <name type="scientific">Thermotoga neapolitana (strain ATCC 49049 / DSM 4359 / NBRC 107923 / NS-E)</name>
    <dbReference type="NCBI Taxonomy" id="309803"/>
    <lineage>
        <taxon>Bacteria</taxon>
        <taxon>Thermotogati</taxon>
        <taxon>Thermotogota</taxon>
        <taxon>Thermotogae</taxon>
        <taxon>Thermotogales</taxon>
        <taxon>Thermotogaceae</taxon>
        <taxon>Thermotoga</taxon>
    </lineage>
</organism>
<evidence type="ECO:0000259" key="1">
    <source>
        <dbReference type="PROSITE" id="PS51178"/>
    </source>
</evidence>
<reference evidence="2 3" key="1">
    <citation type="journal article" date="2009" name="Biosci. Biotechnol. Biochem.">
        <title>WeGAS: a web-based microbial genome annotation system.</title>
        <authorList>
            <person name="Lee D."/>
            <person name="Seo H."/>
            <person name="Park C."/>
            <person name="Park K."/>
        </authorList>
    </citation>
    <scope>NUCLEOTIDE SEQUENCE [LARGE SCALE GENOMIC DNA]</scope>
    <source>
        <strain evidence="3">ATCC 49049 / DSM 4359 / NBRC 107923 / NS-E</strain>
    </source>
</reference>
<gene>
    <name evidence="2" type="ordered locus">CTN_0904</name>
</gene>
<dbReference type="EMBL" id="CP000916">
    <property type="protein sequence ID" value="ACM23080.1"/>
    <property type="molecule type" value="Genomic_DNA"/>
</dbReference>
<keyword evidence="3" id="KW-1185">Reference proteome</keyword>
<dbReference type="InterPro" id="IPR005543">
    <property type="entry name" value="PASTA_dom"/>
</dbReference>
<evidence type="ECO:0000313" key="3">
    <source>
        <dbReference type="Proteomes" id="UP000000445"/>
    </source>
</evidence>
<dbReference type="STRING" id="309803.CTN_0904"/>
<dbReference type="CDD" id="cd06577">
    <property type="entry name" value="PASTA_pknB"/>
    <property type="match status" value="1"/>
</dbReference>
<feature type="domain" description="PASTA" evidence="1">
    <location>
        <begin position="151"/>
        <end position="203"/>
    </location>
</feature>
<feature type="domain" description="PASTA" evidence="1">
    <location>
        <begin position="26"/>
        <end position="85"/>
    </location>
</feature>
<dbReference type="SMART" id="SM00740">
    <property type="entry name" value="PASTA"/>
    <property type="match status" value="3"/>
</dbReference>
<dbReference type="Pfam" id="PF03793">
    <property type="entry name" value="PASTA"/>
    <property type="match status" value="2"/>
</dbReference>
<proteinExistence type="predicted"/>
<dbReference type="PROSITE" id="PS51178">
    <property type="entry name" value="PASTA"/>
    <property type="match status" value="3"/>
</dbReference>
<feature type="domain" description="PASTA" evidence="1">
    <location>
        <begin position="89"/>
        <end position="148"/>
    </location>
</feature>
<dbReference type="Proteomes" id="UP000000445">
    <property type="component" value="Chromosome"/>
</dbReference>
<dbReference type="eggNOG" id="COG2815">
    <property type="taxonomic scope" value="Bacteria"/>
</dbReference>
<sequence length="204" mass="22504">MKVFLGILTGVVTGGLLFLLTIKLYQNQFVIVPDVTGLSGTKACEKLKESGLLCDRASTETVVDTYPQSVSKVKKGRIINLYYENPLKDVIPRFVGVKLSVVEEILNKLGWNYEVVRFPFGEEKDKVLATYPEAGKLYNGKLTLLVDTGEKEEYFVVENYVGKSPSDVEKEDNVIFVGSGSRVVSQYPPAGSIATEVILILGEE</sequence>
<name>B9K7Z7_THENN</name>
<evidence type="ECO:0000313" key="2">
    <source>
        <dbReference type="EMBL" id="ACM23080.1"/>
    </source>
</evidence>
<protein>
    <submittedName>
        <fullName evidence="2">PASTA domain containing protein</fullName>
    </submittedName>
</protein>
<dbReference type="AlphaFoldDB" id="B9K7Z7"/>
<dbReference type="HOGENOM" id="CLU_1342718_0_0_0"/>